<evidence type="ECO:0000313" key="2">
    <source>
        <dbReference type="Proteomes" id="UP000054010"/>
    </source>
</evidence>
<reference evidence="1 2" key="1">
    <citation type="journal article" date="2011" name="J. Bacteriol.">
        <title>Draft genome sequence of the anoxygenic filamentous phototrophic bacterium Oscillochloris trichoides subsp. DG-6.</title>
        <authorList>
            <person name="Kuznetsov B.B."/>
            <person name="Ivanovsky R.N."/>
            <person name="Keppen O.I."/>
            <person name="Sukhacheva M.V."/>
            <person name="Bumazhkin B.K."/>
            <person name="Patutina E.O."/>
            <person name="Beletsky A.V."/>
            <person name="Mardanov A.V."/>
            <person name="Baslerov R.V."/>
            <person name="Panteleeva A.N."/>
            <person name="Kolganova T.V."/>
            <person name="Ravin N.V."/>
            <person name="Skryabin K.G."/>
        </authorList>
    </citation>
    <scope>NUCLEOTIDE SEQUENCE [LARGE SCALE GENOMIC DNA]</scope>
    <source>
        <strain evidence="1 2">DG-6</strain>
    </source>
</reference>
<sequence>MRQRTTRTFLAMVIAITLVFVSDGISILYANISSVIQLKEYPISFKNATSIALSHEPDARALGQPVLVNYAGMMVYEVTLDTGRIYVDAETGRVIANTARGPISCQATAGS</sequence>
<dbReference type="eggNOG" id="COG3212">
    <property type="taxonomic scope" value="Bacteria"/>
</dbReference>
<organism evidence="1 2">
    <name type="scientific">Oscillochloris trichoides DG-6</name>
    <dbReference type="NCBI Taxonomy" id="765420"/>
    <lineage>
        <taxon>Bacteria</taxon>
        <taxon>Bacillati</taxon>
        <taxon>Chloroflexota</taxon>
        <taxon>Chloroflexia</taxon>
        <taxon>Chloroflexales</taxon>
        <taxon>Chloroflexineae</taxon>
        <taxon>Oscillochloridaceae</taxon>
        <taxon>Oscillochloris</taxon>
    </lineage>
</organism>
<evidence type="ECO:0000313" key="1">
    <source>
        <dbReference type="EMBL" id="EFO79202.1"/>
    </source>
</evidence>
<dbReference type="EMBL" id="ADVR01000121">
    <property type="protein sequence ID" value="EFO79202.1"/>
    <property type="molecule type" value="Genomic_DNA"/>
</dbReference>
<proteinExistence type="predicted"/>
<dbReference type="OrthoDB" id="166652at2"/>
<name>E1IHZ7_9CHLR</name>
<dbReference type="Proteomes" id="UP000054010">
    <property type="component" value="Unassembled WGS sequence"/>
</dbReference>
<dbReference type="AlphaFoldDB" id="E1IHZ7"/>
<protein>
    <submittedName>
        <fullName evidence="1">Uncharacterized protein</fullName>
    </submittedName>
</protein>
<keyword evidence="2" id="KW-1185">Reference proteome</keyword>
<gene>
    <name evidence="1" type="ORF">OSCT_2948</name>
</gene>
<accession>E1IHZ7</accession>
<dbReference type="HOGENOM" id="CLU_2155819_0_0_0"/>
<comment type="caution">
    <text evidence="1">The sequence shown here is derived from an EMBL/GenBank/DDBJ whole genome shotgun (WGS) entry which is preliminary data.</text>
</comment>